<dbReference type="AlphaFoldDB" id="A0AAE4LRP8"/>
<evidence type="ECO:0000256" key="1">
    <source>
        <dbReference type="ARBA" id="ARBA00022679"/>
    </source>
</evidence>
<dbReference type="Proteomes" id="UP001181086">
    <property type="component" value="Unassembled WGS sequence"/>
</dbReference>
<dbReference type="SUPFAM" id="SSF53756">
    <property type="entry name" value="UDP-Glycosyltransferase/glycogen phosphorylase"/>
    <property type="match status" value="1"/>
</dbReference>
<evidence type="ECO:0000313" key="5">
    <source>
        <dbReference type="Proteomes" id="UP001181086"/>
    </source>
</evidence>
<comment type="caution">
    <text evidence="4">The sequence shown here is derived from an EMBL/GenBank/DDBJ whole genome shotgun (WGS) entry which is preliminary data.</text>
</comment>
<proteinExistence type="predicted"/>
<gene>
    <name evidence="4" type="ORF">RVH45_06250</name>
</gene>
<dbReference type="EMBL" id="JAWDEV010000004">
    <property type="protein sequence ID" value="MDU0269506.1"/>
    <property type="molecule type" value="Genomic_DNA"/>
</dbReference>
<evidence type="ECO:0000313" key="4">
    <source>
        <dbReference type="EMBL" id="MDU0269506.1"/>
    </source>
</evidence>
<organism evidence="4 5">
    <name type="scientific">Phocaeicola dorei</name>
    <dbReference type="NCBI Taxonomy" id="357276"/>
    <lineage>
        <taxon>Bacteria</taxon>
        <taxon>Pseudomonadati</taxon>
        <taxon>Bacteroidota</taxon>
        <taxon>Bacteroidia</taxon>
        <taxon>Bacteroidales</taxon>
        <taxon>Bacteroidaceae</taxon>
        <taxon>Phocaeicola</taxon>
    </lineage>
</organism>
<name>A0AAE4LRP8_9BACT</name>
<evidence type="ECO:0000259" key="2">
    <source>
        <dbReference type="Pfam" id="PF00534"/>
    </source>
</evidence>
<dbReference type="PANTHER" id="PTHR46401:SF2">
    <property type="entry name" value="GLYCOSYLTRANSFERASE WBBK-RELATED"/>
    <property type="match status" value="1"/>
</dbReference>
<protein>
    <submittedName>
        <fullName evidence="4">Glycosyltransferase family 1 protein</fullName>
    </submittedName>
</protein>
<dbReference type="Pfam" id="PF00534">
    <property type="entry name" value="Glycos_transf_1"/>
    <property type="match status" value="1"/>
</dbReference>
<dbReference type="PANTHER" id="PTHR46401">
    <property type="entry name" value="GLYCOSYLTRANSFERASE WBBK-RELATED"/>
    <property type="match status" value="1"/>
</dbReference>
<evidence type="ECO:0000259" key="3">
    <source>
        <dbReference type="Pfam" id="PF13439"/>
    </source>
</evidence>
<dbReference type="InterPro" id="IPR001296">
    <property type="entry name" value="Glyco_trans_1"/>
</dbReference>
<reference evidence="4" key="1">
    <citation type="submission" date="2023-10" db="EMBL/GenBank/DDBJ databases">
        <title>Genome of Potential pathogenic bacteria in Crohn's disease.</title>
        <authorList>
            <person name="Rodriguez-Palacios A."/>
        </authorList>
    </citation>
    <scope>NUCLEOTIDE SEQUENCE</scope>
    <source>
        <strain evidence="4">CavFT-hAR62</strain>
    </source>
</reference>
<dbReference type="GO" id="GO:0009103">
    <property type="term" value="P:lipopolysaccharide biosynthetic process"/>
    <property type="evidence" value="ECO:0007669"/>
    <property type="project" value="TreeGrafter"/>
</dbReference>
<feature type="domain" description="Glycosyltransferase subfamily 4-like N-terminal" evidence="3">
    <location>
        <begin position="14"/>
        <end position="173"/>
    </location>
</feature>
<dbReference type="GO" id="GO:0016757">
    <property type="term" value="F:glycosyltransferase activity"/>
    <property type="evidence" value="ECO:0007669"/>
    <property type="project" value="InterPro"/>
</dbReference>
<dbReference type="RefSeq" id="WP_178285891.1">
    <property type="nucleotide sequence ID" value="NZ_BAABZF010000001.1"/>
</dbReference>
<dbReference type="CDD" id="cd03809">
    <property type="entry name" value="GT4_MtfB-like"/>
    <property type="match status" value="1"/>
</dbReference>
<dbReference type="InterPro" id="IPR028098">
    <property type="entry name" value="Glyco_trans_4-like_N"/>
</dbReference>
<dbReference type="Gene3D" id="3.40.50.2000">
    <property type="entry name" value="Glycogen Phosphorylase B"/>
    <property type="match status" value="2"/>
</dbReference>
<sequence>MHITIDCRMWGKAYGGIGRYTKEIVLWLLQHRDWEFSLLVAKEAYADLWSYVINNQIRLLPFDVPILSIKEQFFLWKQIPECDLFWSPYMNVPFLPCKARKRVVTLHDVFHLANPQYYSTLKRMVIWPYYFFSTRCSDLIVTVSSFSKKEMYRYFGKVVGQKVRYVYNGCNIDVSNVPLISRDYNYFLFVGSVKPHKNLKNALLAFRQLKKHNMKFVIVGKKEGFITADKEVLDLVEKINICENSVFFTGNVNDLELYAWYKGATALIFPSYYEGFGLPIIEAMQFGLPIICSDIPVFREIGKDTLLYFDPSDPMDICKKMTEILLVGRKTYSRWPTWDKTALSIANLFENLMKY</sequence>
<dbReference type="Pfam" id="PF13439">
    <property type="entry name" value="Glyco_transf_4"/>
    <property type="match status" value="1"/>
</dbReference>
<keyword evidence="1" id="KW-0808">Transferase</keyword>
<feature type="domain" description="Glycosyl transferase family 1" evidence="2">
    <location>
        <begin position="179"/>
        <end position="327"/>
    </location>
</feature>
<accession>A0AAE4LRP8</accession>